<dbReference type="PANTHER" id="PTHR16943:SF8">
    <property type="entry name" value="2-METHYLCITRATE DEHYDRATASE"/>
    <property type="match status" value="1"/>
</dbReference>
<dbReference type="Gene3D" id="3.30.1330.120">
    <property type="entry name" value="2-methylcitrate dehydratase PrpD"/>
    <property type="match status" value="1"/>
</dbReference>
<dbReference type="InterPro" id="IPR042183">
    <property type="entry name" value="MmgE/PrpD_sf_1"/>
</dbReference>
<dbReference type="SUPFAM" id="SSF103378">
    <property type="entry name" value="2-methylcitrate dehydratase PrpD"/>
    <property type="match status" value="1"/>
</dbReference>
<proteinExistence type="inferred from homology"/>
<comment type="similarity">
    <text evidence="1">Belongs to the PrpD family.</text>
</comment>
<sequence length="463" mass="48789">MSPRPAPALPHGLTRELVAHALALAHGDALPANVARDVFRIGRHSLLDWFAVACAAWQEPPVQILLAEIQEEGATPCATLLDGSRGSAVQAALVNGTASHVLDFDDAHLQSRVHPSVPLWPAILAQAESGQRSGKCSGREALAAFAAGVEFQSRVASLMGEDHYRLGWHNTATLGALGATVAVAALLRLDTERTAHAVAVACTQAGGMRALFGTMGKPLHAGQAAAVGLRAARLAARGFTAVPDILEREQGFASLYAGKWEPDRVWHDASVPRVHGIVYKYHASCYGTQAPIEACLQLRQDHAFSSDEIRTVEITVEAQYLDVCCIANPSTPSEAKFSVAHMAALALLGRSTVDAGSFTTALDDPALAALRRRIVVRAEAAMPRANARAEVTLAHGGTYASHSDASRAKTDLARQEVRIASKARSLLTPVLGSDRAEALIGTVLACDALDDVTACFSPCLAPV</sequence>
<protein>
    <recommendedName>
        <fullName evidence="6">MmgE/PrpD family protein</fullName>
    </recommendedName>
</protein>
<dbReference type="InterPro" id="IPR005656">
    <property type="entry name" value="MmgE_PrpD"/>
</dbReference>
<comment type="caution">
    <text evidence="4">The sequence shown here is derived from an EMBL/GenBank/DDBJ whole genome shotgun (WGS) entry which is preliminary data.</text>
</comment>
<dbReference type="Pfam" id="PF19305">
    <property type="entry name" value="MmgE_PrpD_C"/>
    <property type="match status" value="1"/>
</dbReference>
<dbReference type="PANTHER" id="PTHR16943">
    <property type="entry name" value="2-METHYLCITRATE DEHYDRATASE-RELATED"/>
    <property type="match status" value="1"/>
</dbReference>
<evidence type="ECO:0000313" key="5">
    <source>
        <dbReference type="Proteomes" id="UP000706525"/>
    </source>
</evidence>
<evidence type="ECO:0000313" key="4">
    <source>
        <dbReference type="EMBL" id="CAG9179920.1"/>
    </source>
</evidence>
<feature type="domain" description="MmgE/PrpD C-terminal" evidence="3">
    <location>
        <begin position="282"/>
        <end position="441"/>
    </location>
</feature>
<dbReference type="Pfam" id="PF03972">
    <property type="entry name" value="MmgE_PrpD_N"/>
    <property type="match status" value="1"/>
</dbReference>
<reference evidence="4 5" key="1">
    <citation type="submission" date="2021-08" db="EMBL/GenBank/DDBJ databases">
        <authorList>
            <person name="Peeters C."/>
        </authorList>
    </citation>
    <scope>NUCLEOTIDE SEQUENCE [LARGE SCALE GENOMIC DNA]</scope>
    <source>
        <strain evidence="4 5">LMG 32289</strain>
    </source>
</reference>
<keyword evidence="5" id="KW-1185">Reference proteome</keyword>
<name>A0ABM8XIU2_9BURK</name>
<dbReference type="InterPro" id="IPR045336">
    <property type="entry name" value="MmgE_PrpD_N"/>
</dbReference>
<dbReference type="RefSeq" id="WP_223992174.1">
    <property type="nucleotide sequence ID" value="NZ_CAJZAG010000009.1"/>
</dbReference>
<feature type="domain" description="MmgE/PrpD N-terminal" evidence="2">
    <location>
        <begin position="34"/>
        <end position="262"/>
    </location>
</feature>
<evidence type="ECO:0000259" key="2">
    <source>
        <dbReference type="Pfam" id="PF03972"/>
    </source>
</evidence>
<dbReference type="Proteomes" id="UP000706525">
    <property type="component" value="Unassembled WGS sequence"/>
</dbReference>
<dbReference type="InterPro" id="IPR042188">
    <property type="entry name" value="MmgE/PrpD_sf_2"/>
</dbReference>
<dbReference type="InterPro" id="IPR036148">
    <property type="entry name" value="MmgE/PrpD_sf"/>
</dbReference>
<dbReference type="EMBL" id="CAJZAG010000009">
    <property type="protein sequence ID" value="CAG9179920.1"/>
    <property type="molecule type" value="Genomic_DNA"/>
</dbReference>
<evidence type="ECO:0000256" key="1">
    <source>
        <dbReference type="ARBA" id="ARBA00006174"/>
    </source>
</evidence>
<evidence type="ECO:0008006" key="6">
    <source>
        <dbReference type="Google" id="ProtNLM"/>
    </source>
</evidence>
<evidence type="ECO:0000259" key="3">
    <source>
        <dbReference type="Pfam" id="PF19305"/>
    </source>
</evidence>
<dbReference type="Gene3D" id="1.10.4100.10">
    <property type="entry name" value="2-methylcitrate dehydratase PrpD"/>
    <property type="match status" value="1"/>
</dbReference>
<dbReference type="InterPro" id="IPR045337">
    <property type="entry name" value="MmgE_PrpD_C"/>
</dbReference>
<organism evidence="4 5">
    <name type="scientific">Cupriavidus pampae</name>
    <dbReference type="NCBI Taxonomy" id="659251"/>
    <lineage>
        <taxon>Bacteria</taxon>
        <taxon>Pseudomonadati</taxon>
        <taxon>Pseudomonadota</taxon>
        <taxon>Betaproteobacteria</taxon>
        <taxon>Burkholderiales</taxon>
        <taxon>Burkholderiaceae</taxon>
        <taxon>Cupriavidus</taxon>
    </lineage>
</organism>
<gene>
    <name evidence="4" type="ORF">LMG32289_04445</name>
</gene>
<accession>A0ABM8XIU2</accession>